<dbReference type="EMBL" id="JYIX01000023">
    <property type="protein sequence ID" value="KJL35473.1"/>
    <property type="molecule type" value="Genomic_DNA"/>
</dbReference>
<organism evidence="1 2">
    <name type="scientific">Microbacterium azadirachtae</name>
    <dbReference type="NCBI Taxonomy" id="582680"/>
    <lineage>
        <taxon>Bacteria</taxon>
        <taxon>Bacillati</taxon>
        <taxon>Actinomycetota</taxon>
        <taxon>Actinomycetes</taxon>
        <taxon>Micrococcales</taxon>
        <taxon>Microbacteriaceae</taxon>
        <taxon>Microbacterium</taxon>
    </lineage>
</organism>
<dbReference type="STRING" id="582680.RS86_00469"/>
<gene>
    <name evidence="1" type="ORF">RS86_00469</name>
</gene>
<dbReference type="AlphaFoldDB" id="A0A0F0LQP5"/>
<keyword evidence="2" id="KW-1185">Reference proteome</keyword>
<evidence type="ECO:0000313" key="2">
    <source>
        <dbReference type="Proteomes" id="UP000033740"/>
    </source>
</evidence>
<dbReference type="Proteomes" id="UP000033740">
    <property type="component" value="Unassembled WGS sequence"/>
</dbReference>
<proteinExistence type="predicted"/>
<accession>A0A0F0LQP5</accession>
<dbReference type="PATRIC" id="fig|582680.6.peg.481"/>
<name>A0A0F0LQP5_9MICO</name>
<protein>
    <submittedName>
        <fullName evidence="1">Uncharacterized protein</fullName>
    </submittedName>
</protein>
<reference evidence="1 2" key="1">
    <citation type="submission" date="2015-02" db="EMBL/GenBank/DDBJ databases">
        <title>Draft genome sequences of ten Microbacterium spp. with emphasis on heavy metal contaminated environments.</title>
        <authorList>
            <person name="Corretto E."/>
        </authorList>
    </citation>
    <scope>NUCLEOTIDE SEQUENCE [LARGE SCALE GENOMIC DNA]</scope>
    <source>
        <strain evidence="1 2">ARN176</strain>
    </source>
</reference>
<evidence type="ECO:0000313" key="1">
    <source>
        <dbReference type="EMBL" id="KJL35473.1"/>
    </source>
</evidence>
<comment type="caution">
    <text evidence="1">The sequence shown here is derived from an EMBL/GenBank/DDBJ whole genome shotgun (WGS) entry which is preliminary data.</text>
</comment>
<sequence length="69" mass="7680">MTHEDLESRIDALEAESIAASVIPNQIDYAREAIELIHGILGDLVKSRDDAAEFDDDLDRIDALRALML</sequence>
<dbReference type="RefSeq" id="WP_045270609.1">
    <property type="nucleotide sequence ID" value="NZ_JYIX01000023.1"/>
</dbReference>